<comment type="caution">
    <text evidence="1">The sequence shown here is derived from an EMBL/GenBank/DDBJ whole genome shotgun (WGS) entry which is preliminary data.</text>
</comment>
<keyword evidence="2" id="KW-1185">Reference proteome</keyword>
<protein>
    <submittedName>
        <fullName evidence="1">Uncharacterized protein</fullName>
    </submittedName>
</protein>
<accession>A0A2I1GBI5</accession>
<evidence type="ECO:0000313" key="2">
    <source>
        <dbReference type="Proteomes" id="UP000234323"/>
    </source>
</evidence>
<proteinExistence type="predicted"/>
<dbReference type="VEuPathDB" id="FungiDB:FUN_024037"/>
<dbReference type="VEuPathDB" id="FungiDB:RhiirFUN_004711"/>
<sequence length="137" mass="16547">MSKKLQKDNITTDEVVKSINDHRKVQRKEIKKVPYKKFESPPLSSPLNQRKAIVDSKYEELREFFEKCGEEMEWEKIEEQTDKDLKGFENIMQAKEIYNLFNLRVIQAAESHDVIQRYMMTLQSELKKRIVRRIRRI</sequence>
<dbReference type="AlphaFoldDB" id="A0A2I1GBI5"/>
<reference evidence="1 2" key="1">
    <citation type="submission" date="2015-10" db="EMBL/GenBank/DDBJ databases">
        <title>Genome analyses suggest a sexual origin of heterokaryosis in a supposedly ancient asexual fungus.</title>
        <authorList>
            <person name="Ropars J."/>
            <person name="Sedzielewska K."/>
            <person name="Noel J."/>
            <person name="Charron P."/>
            <person name="Farinelli L."/>
            <person name="Marton T."/>
            <person name="Kruger M."/>
            <person name="Pelin A."/>
            <person name="Brachmann A."/>
            <person name="Corradi N."/>
        </authorList>
    </citation>
    <scope>NUCLEOTIDE SEQUENCE [LARGE SCALE GENOMIC DNA]</scope>
    <source>
        <strain evidence="1 2">A4</strain>
    </source>
</reference>
<evidence type="ECO:0000313" key="1">
    <source>
        <dbReference type="EMBL" id="PKY43979.1"/>
    </source>
</evidence>
<dbReference type="Proteomes" id="UP000234323">
    <property type="component" value="Unassembled WGS sequence"/>
</dbReference>
<name>A0A2I1GBI5_9GLOM</name>
<dbReference type="EMBL" id="LLXI01000291">
    <property type="protein sequence ID" value="PKY43979.1"/>
    <property type="molecule type" value="Genomic_DNA"/>
</dbReference>
<organism evidence="1 2">
    <name type="scientific">Rhizophagus irregularis</name>
    <dbReference type="NCBI Taxonomy" id="588596"/>
    <lineage>
        <taxon>Eukaryota</taxon>
        <taxon>Fungi</taxon>
        <taxon>Fungi incertae sedis</taxon>
        <taxon>Mucoromycota</taxon>
        <taxon>Glomeromycotina</taxon>
        <taxon>Glomeromycetes</taxon>
        <taxon>Glomerales</taxon>
        <taxon>Glomeraceae</taxon>
        <taxon>Rhizophagus</taxon>
    </lineage>
</organism>
<dbReference type="VEuPathDB" id="FungiDB:RhiirA1_447651"/>
<gene>
    <name evidence="1" type="ORF">RhiirA4_458124</name>
</gene>